<protein>
    <submittedName>
        <fullName evidence="1">Uncharacterized protein</fullName>
    </submittedName>
</protein>
<evidence type="ECO:0000313" key="2">
    <source>
        <dbReference type="Proteomes" id="UP000018948"/>
    </source>
</evidence>
<proteinExistence type="predicted"/>
<dbReference type="EMBL" id="ANIY01002381">
    <property type="protein sequence ID" value="ETP41316.1"/>
    <property type="molecule type" value="Genomic_DNA"/>
</dbReference>
<comment type="caution">
    <text evidence="1">The sequence shown here is derived from an EMBL/GenBank/DDBJ whole genome shotgun (WGS) entry which is preliminary data.</text>
</comment>
<dbReference type="Proteomes" id="UP000018948">
    <property type="component" value="Unassembled WGS sequence"/>
</dbReference>
<organism evidence="1 2">
    <name type="scientific">Phytophthora nicotianae P10297</name>
    <dbReference type="NCBI Taxonomy" id="1317064"/>
    <lineage>
        <taxon>Eukaryota</taxon>
        <taxon>Sar</taxon>
        <taxon>Stramenopiles</taxon>
        <taxon>Oomycota</taxon>
        <taxon>Peronosporomycetes</taxon>
        <taxon>Peronosporales</taxon>
        <taxon>Peronosporaceae</taxon>
        <taxon>Phytophthora</taxon>
    </lineage>
</organism>
<name>W2Z2Y0_PHYNI</name>
<sequence>MERTFGANNIPPKTRIVMGVYLTTLSKERRLRYNTIQRIKKLFQIRRTAIEGIWVLRDNPAGIGQPRRPYPSLKTHLSAKDASLWAGRIVKME</sequence>
<reference evidence="1 2" key="1">
    <citation type="submission" date="2013-11" db="EMBL/GenBank/DDBJ databases">
        <title>The Genome Sequence of Phytophthora parasitica P10297.</title>
        <authorList>
            <consortium name="The Broad Institute Genomics Platform"/>
            <person name="Russ C."/>
            <person name="Tyler B."/>
            <person name="Panabieres F."/>
            <person name="Shan W."/>
            <person name="Tripathy S."/>
            <person name="Grunwald N."/>
            <person name="Machado M."/>
            <person name="Johnson C.S."/>
            <person name="Walker B."/>
            <person name="Young S.K."/>
            <person name="Zeng Q."/>
            <person name="Gargeya S."/>
            <person name="Fitzgerald M."/>
            <person name="Haas B."/>
            <person name="Abouelleil A."/>
            <person name="Allen A.W."/>
            <person name="Alvarado L."/>
            <person name="Arachchi H.M."/>
            <person name="Berlin A.M."/>
            <person name="Chapman S.B."/>
            <person name="Gainer-Dewar J."/>
            <person name="Goldberg J."/>
            <person name="Griggs A."/>
            <person name="Gujja S."/>
            <person name="Hansen M."/>
            <person name="Howarth C."/>
            <person name="Imamovic A."/>
            <person name="Ireland A."/>
            <person name="Larimer J."/>
            <person name="McCowan C."/>
            <person name="Murphy C."/>
            <person name="Pearson M."/>
            <person name="Poon T.W."/>
            <person name="Priest M."/>
            <person name="Roberts A."/>
            <person name="Saif S."/>
            <person name="Shea T."/>
            <person name="Sisk P."/>
            <person name="Sykes S."/>
            <person name="Wortman J."/>
            <person name="Nusbaum C."/>
            <person name="Birren B."/>
        </authorList>
    </citation>
    <scope>NUCLEOTIDE SEQUENCE [LARGE SCALE GENOMIC DNA]</scope>
    <source>
        <strain evidence="1 2">P10297</strain>
    </source>
</reference>
<dbReference type="AlphaFoldDB" id="W2Z2Y0"/>
<accession>W2Z2Y0</accession>
<gene>
    <name evidence="1" type="ORF">F442_11494</name>
</gene>
<evidence type="ECO:0000313" key="1">
    <source>
        <dbReference type="EMBL" id="ETP41316.1"/>
    </source>
</evidence>